<keyword evidence="1" id="KW-0812">Transmembrane</keyword>
<dbReference type="InterPro" id="IPR021299">
    <property type="entry name" value="DUF2871"/>
</dbReference>
<protein>
    <submittedName>
        <fullName evidence="2">Membrane protein</fullName>
    </submittedName>
</protein>
<keyword evidence="1" id="KW-1133">Transmembrane helix</keyword>
<sequence>MKKYINLSFIYFIFAMIAGVFYREYTKFVGFTDRSSLSLVHGHLLALGMIMFLIVALFSMKFDFENNKKIKLFYKIYNSGVILTAVMLFVRGMVQVNNTVISKGLDASISGISGIGHLLLLVGLVFMFLALKEEAGKLE</sequence>
<dbReference type="EMBL" id="JYGE01000001">
    <property type="protein sequence ID" value="PSJ32306.1"/>
    <property type="molecule type" value="Genomic_DNA"/>
</dbReference>
<feature type="transmembrane region" description="Helical" evidence="1">
    <location>
        <begin position="5"/>
        <end position="22"/>
    </location>
</feature>
<feature type="transmembrane region" description="Helical" evidence="1">
    <location>
        <begin position="42"/>
        <end position="60"/>
    </location>
</feature>
<dbReference type="OrthoDB" id="1644899at2"/>
<name>A0A2P7Q2X1_9FIRM</name>
<accession>A0A2P7Q2X1</accession>
<reference evidence="2" key="1">
    <citation type="thesis" date="2015" institute="Rutgers" country="The State University of New Jersey, 14 College Farm Rd., New Brunswick, NJ, USA">
        <title>Ammonia toxicity in bacteria and its implications for treatment of and resource recovery from highly nitrogenous organic wastes.</title>
        <authorList>
            <person name="Luther A.K."/>
        </authorList>
    </citation>
    <scope>NUCLEOTIDE SEQUENCE</scope>
    <source>
        <strain evidence="2">RT-10B</strain>
    </source>
</reference>
<comment type="caution">
    <text evidence="2">The sequence shown here is derived from an EMBL/GenBank/DDBJ whole genome shotgun (WGS) entry which is preliminary data.</text>
</comment>
<feature type="transmembrane region" description="Helical" evidence="1">
    <location>
        <begin position="72"/>
        <end position="90"/>
    </location>
</feature>
<keyword evidence="1" id="KW-0472">Membrane</keyword>
<proteinExistence type="predicted"/>
<evidence type="ECO:0000313" key="2">
    <source>
        <dbReference type="EMBL" id="PSJ32306.1"/>
    </source>
</evidence>
<keyword evidence="3" id="KW-1185">Reference proteome</keyword>
<evidence type="ECO:0000256" key="1">
    <source>
        <dbReference type="SAM" id="Phobius"/>
    </source>
</evidence>
<organism evidence="2 3">
    <name type="scientific">Peptostreptococcus russellii</name>
    <dbReference type="NCBI Taxonomy" id="215200"/>
    <lineage>
        <taxon>Bacteria</taxon>
        <taxon>Bacillati</taxon>
        <taxon>Bacillota</taxon>
        <taxon>Clostridia</taxon>
        <taxon>Peptostreptococcales</taxon>
        <taxon>Peptostreptococcaceae</taxon>
        <taxon>Peptostreptococcus</taxon>
    </lineage>
</organism>
<dbReference type="Pfam" id="PF11070">
    <property type="entry name" value="DUF2871"/>
    <property type="match status" value="1"/>
</dbReference>
<gene>
    <name evidence="2" type="ORF">UF10_00645</name>
</gene>
<dbReference type="Proteomes" id="UP000241434">
    <property type="component" value="Unassembled WGS sequence"/>
</dbReference>
<feature type="transmembrane region" description="Helical" evidence="1">
    <location>
        <begin position="110"/>
        <end position="131"/>
    </location>
</feature>
<evidence type="ECO:0000313" key="3">
    <source>
        <dbReference type="Proteomes" id="UP000241434"/>
    </source>
</evidence>
<dbReference type="AlphaFoldDB" id="A0A2P7Q2X1"/>
<dbReference type="RefSeq" id="WP_106775925.1">
    <property type="nucleotide sequence ID" value="NZ_JYGE01000001.1"/>
</dbReference>